<keyword evidence="3" id="KW-1185">Reference proteome</keyword>
<feature type="domain" description="Pyrrolo-quinoline quinone repeat" evidence="1">
    <location>
        <begin position="128"/>
        <end position="354"/>
    </location>
</feature>
<accession>A0A518GPN3</accession>
<name>A0A518GPN3_9PLAN</name>
<dbReference type="Pfam" id="PF13360">
    <property type="entry name" value="PQQ_2"/>
    <property type="match status" value="1"/>
</dbReference>
<protein>
    <submittedName>
        <fullName evidence="2">Outer membrane biogenesis protein BamB</fullName>
    </submittedName>
</protein>
<dbReference type="InterPro" id="IPR002372">
    <property type="entry name" value="PQQ_rpt_dom"/>
</dbReference>
<gene>
    <name evidence="2" type="ORF">Spb1_24330</name>
</gene>
<dbReference type="SUPFAM" id="SSF50998">
    <property type="entry name" value="Quinoprotein alcohol dehydrogenase-like"/>
    <property type="match status" value="1"/>
</dbReference>
<proteinExistence type="predicted"/>
<organism evidence="2 3">
    <name type="scientific">Planctopirus ephydatiae</name>
    <dbReference type="NCBI Taxonomy" id="2528019"/>
    <lineage>
        <taxon>Bacteria</taxon>
        <taxon>Pseudomonadati</taxon>
        <taxon>Planctomycetota</taxon>
        <taxon>Planctomycetia</taxon>
        <taxon>Planctomycetales</taxon>
        <taxon>Planctomycetaceae</taxon>
        <taxon>Planctopirus</taxon>
    </lineage>
</organism>
<dbReference type="SMART" id="SM00564">
    <property type="entry name" value="PQQ"/>
    <property type="match status" value="3"/>
</dbReference>
<dbReference type="InterPro" id="IPR018391">
    <property type="entry name" value="PQQ_b-propeller_rpt"/>
</dbReference>
<dbReference type="EMBL" id="CP036299">
    <property type="protein sequence ID" value="QDV30499.1"/>
    <property type="molecule type" value="Genomic_DNA"/>
</dbReference>
<dbReference type="Proteomes" id="UP000315349">
    <property type="component" value="Chromosome"/>
</dbReference>
<dbReference type="OrthoDB" id="229752at2"/>
<dbReference type="InterPro" id="IPR015943">
    <property type="entry name" value="WD40/YVTN_repeat-like_dom_sf"/>
</dbReference>
<evidence type="ECO:0000313" key="3">
    <source>
        <dbReference type="Proteomes" id="UP000315349"/>
    </source>
</evidence>
<dbReference type="PANTHER" id="PTHR34512">
    <property type="entry name" value="CELL SURFACE PROTEIN"/>
    <property type="match status" value="1"/>
</dbReference>
<sequence>MRTRGTIDRVERATNFRRFDGLNLLASPDLLEVQSVNMKYLTNPFLSVLLCTCFASAADWPQFRGPNRDGKSLETGLLKQWPDDGPKLLRTITGFGQGYATPAISGERIYISGKVGDDLKLFCFDLLGQKLWEKTHGLAFRESDAPHSPYPGSRAAPTIDGDTLYLLGGLGKLNAYRTRDGELLWTVDVVKDLAGRVPPWGYTESVLIDGNNLICTPGSVTKGTFAALNKKTGQVVWQSGGITARAEYGSPILIEYDGVRQVVTMSRAGLVAVSPEDGKFLWQYNRMAKTPMAESNTAHGNSAAYADGYVFEATAYQTRGGCAVHLKSNGSEVTSELAWQSDKLNCEHGGYVVVDGYIYMSQGAGWSCLELKTGKERWSGRGPGKGSIIYAEGMLYCLGEDGRMGLIEARPNEFNQVSVFALPEGEGRCWTHPVINDGKLYLRWGDKLHVYELHNQARTTRP</sequence>
<reference evidence="2 3" key="1">
    <citation type="submission" date="2019-02" db="EMBL/GenBank/DDBJ databases">
        <title>Deep-cultivation of Planctomycetes and their phenomic and genomic characterization uncovers novel biology.</title>
        <authorList>
            <person name="Wiegand S."/>
            <person name="Jogler M."/>
            <person name="Boedeker C."/>
            <person name="Pinto D."/>
            <person name="Vollmers J."/>
            <person name="Rivas-Marin E."/>
            <person name="Kohn T."/>
            <person name="Peeters S.H."/>
            <person name="Heuer A."/>
            <person name="Rast P."/>
            <person name="Oberbeckmann S."/>
            <person name="Bunk B."/>
            <person name="Jeske O."/>
            <person name="Meyerdierks A."/>
            <person name="Storesund J.E."/>
            <person name="Kallscheuer N."/>
            <person name="Luecker S."/>
            <person name="Lage O.M."/>
            <person name="Pohl T."/>
            <person name="Merkel B.J."/>
            <person name="Hornburger P."/>
            <person name="Mueller R.-W."/>
            <person name="Bruemmer F."/>
            <person name="Labrenz M."/>
            <person name="Spormann A.M."/>
            <person name="Op den Camp H."/>
            <person name="Overmann J."/>
            <person name="Amann R."/>
            <person name="Jetten M.S.M."/>
            <person name="Mascher T."/>
            <person name="Medema M.H."/>
            <person name="Devos D.P."/>
            <person name="Kaster A.-K."/>
            <person name="Ovreas L."/>
            <person name="Rohde M."/>
            <person name="Galperin M.Y."/>
            <person name="Jogler C."/>
        </authorList>
    </citation>
    <scope>NUCLEOTIDE SEQUENCE [LARGE SCALE GENOMIC DNA]</scope>
    <source>
        <strain evidence="2 3">Spb1</strain>
    </source>
</reference>
<dbReference type="Gene3D" id="2.130.10.10">
    <property type="entry name" value="YVTN repeat-like/Quinoprotein amine dehydrogenase"/>
    <property type="match status" value="1"/>
</dbReference>
<evidence type="ECO:0000313" key="2">
    <source>
        <dbReference type="EMBL" id="QDV30499.1"/>
    </source>
</evidence>
<dbReference type="AlphaFoldDB" id="A0A518GPN3"/>
<dbReference type="InterPro" id="IPR011047">
    <property type="entry name" value="Quinoprotein_ADH-like_sf"/>
</dbReference>
<dbReference type="KEGG" id="peh:Spb1_24330"/>
<dbReference type="RefSeq" id="WP_145299954.1">
    <property type="nucleotide sequence ID" value="NZ_CP036299.1"/>
</dbReference>
<dbReference type="PANTHER" id="PTHR34512:SF30">
    <property type="entry name" value="OUTER MEMBRANE PROTEIN ASSEMBLY FACTOR BAMB"/>
    <property type="match status" value="1"/>
</dbReference>
<evidence type="ECO:0000259" key="1">
    <source>
        <dbReference type="Pfam" id="PF13360"/>
    </source>
</evidence>